<dbReference type="Proteomes" id="UP000037069">
    <property type="component" value="Unassembled WGS sequence"/>
</dbReference>
<dbReference type="Pfam" id="PF03103">
    <property type="entry name" value="DUF243"/>
    <property type="match status" value="2"/>
</dbReference>
<dbReference type="InterPro" id="IPR004145">
    <property type="entry name" value="DUF243"/>
</dbReference>
<reference evidence="3 4" key="1">
    <citation type="journal article" date="2015" name="Nat. Commun.">
        <title>Lucilia cuprina genome unlocks parasitic fly biology to underpin future interventions.</title>
        <authorList>
            <person name="Anstead C.A."/>
            <person name="Korhonen P.K."/>
            <person name="Young N.D."/>
            <person name="Hall R.S."/>
            <person name="Jex A.R."/>
            <person name="Murali S.C."/>
            <person name="Hughes D.S."/>
            <person name="Lee S.F."/>
            <person name="Perry T."/>
            <person name="Stroehlein A.J."/>
            <person name="Ansell B.R."/>
            <person name="Breugelmans B."/>
            <person name="Hofmann A."/>
            <person name="Qu J."/>
            <person name="Dugan S."/>
            <person name="Lee S.L."/>
            <person name="Chao H."/>
            <person name="Dinh H."/>
            <person name="Han Y."/>
            <person name="Doddapaneni H.V."/>
            <person name="Worley K.C."/>
            <person name="Muzny D.M."/>
            <person name="Ioannidis P."/>
            <person name="Waterhouse R.M."/>
            <person name="Zdobnov E.M."/>
            <person name="James P.J."/>
            <person name="Bagnall N.H."/>
            <person name="Kotze A.C."/>
            <person name="Gibbs R.A."/>
            <person name="Richards S."/>
            <person name="Batterham P."/>
            <person name="Gasser R.B."/>
        </authorList>
    </citation>
    <scope>NUCLEOTIDE SEQUENCE [LARGE SCALE GENOMIC DNA]</scope>
    <source>
        <strain evidence="3 4">LS</strain>
        <tissue evidence="3">Full body</tissue>
    </source>
</reference>
<feature type="signal peptide" evidence="1">
    <location>
        <begin position="1"/>
        <end position="18"/>
    </location>
</feature>
<dbReference type="SMART" id="SM00690">
    <property type="entry name" value="DM5"/>
    <property type="match status" value="2"/>
</dbReference>
<dbReference type="OMA" id="HYNFVFI"/>
<organism evidence="3 4">
    <name type="scientific">Lucilia cuprina</name>
    <name type="common">Green bottle fly</name>
    <name type="synonym">Australian sheep blowfly</name>
    <dbReference type="NCBI Taxonomy" id="7375"/>
    <lineage>
        <taxon>Eukaryota</taxon>
        <taxon>Metazoa</taxon>
        <taxon>Ecdysozoa</taxon>
        <taxon>Arthropoda</taxon>
        <taxon>Hexapoda</taxon>
        <taxon>Insecta</taxon>
        <taxon>Pterygota</taxon>
        <taxon>Neoptera</taxon>
        <taxon>Endopterygota</taxon>
        <taxon>Diptera</taxon>
        <taxon>Brachycera</taxon>
        <taxon>Muscomorpha</taxon>
        <taxon>Oestroidea</taxon>
        <taxon>Calliphoridae</taxon>
        <taxon>Luciliinae</taxon>
        <taxon>Lucilia</taxon>
    </lineage>
</organism>
<dbReference type="PANTHER" id="PTHR31927:SF2">
    <property type="entry name" value="FI07246P-RELATED"/>
    <property type="match status" value="1"/>
</dbReference>
<comment type="caution">
    <text evidence="3">The sequence shown here is derived from an EMBL/GenBank/DDBJ whole genome shotgun (WGS) entry which is preliminary data.</text>
</comment>
<dbReference type="AlphaFoldDB" id="A0A0L0CJN5"/>
<dbReference type="GO" id="GO:0040003">
    <property type="term" value="P:chitin-based cuticle development"/>
    <property type="evidence" value="ECO:0007669"/>
    <property type="project" value="TreeGrafter"/>
</dbReference>
<evidence type="ECO:0000256" key="1">
    <source>
        <dbReference type="SAM" id="SignalP"/>
    </source>
</evidence>
<gene>
    <name evidence="3" type="ORF">FF38_04970</name>
</gene>
<dbReference type="OrthoDB" id="8030796at2759"/>
<sequence>MNTFLTIMCFALVATATAKPGYNYQQPKPVVKQSFRPSAPVSSSGIYSVQQAPPLTSFNVQSQSQQIKQNFVATAPGPVSAPQYTPQPIDLPAPPAQYAQQQFATPAQLYSPSAPQFTGPAPQYVAPVQQPPVYAPSAPAASSSHYNYQPQQTIVSKDIYIHSAPEETEEIGGDQGVEAGPIRKNYRIVFIKAPSQNLKLNLDALKRAQASNEEKTVIYVLSKKPDLANIQNQLSAVQTEQKAHKPEVYFIKYKTQEEANRAQQEIQAQYDALGGSTHISDEGIAPVTSVIGGGPVNVGSVGPVFGSGSSNVPVFSSGSANGGSFGGSSNFVQSASNNQQTFVQQSFQGSQGSSSTVSFGVEAPNNKNNNIIKMNTFLTIMCLALVASAAAKPGYNYQQPKSVVKQSFFPSAPVSNNAIYSAQQAPPLTSFNVQSQSQQIKQNFVGSVPPPQFAPQPIDLSPPQFVAPVQQYSPAAPQFVGPAPQYVAPVQQSAVYAPSAPALSSSQYNYQPQQQTIVSKDIFIHSAPEETEEIGGDLGAEAGPIRKNYRIVFIKAPSQNLKLNLDALKRAQASNEEKTVIYVLSKKPDLANIQNQLSAVQTEQKAHKPEVYFIKYKTQEEANRAQQEIQAQYDALGGSTRISDEGIAPVTSVIGGGPVKVGSVGPVFGSGSNNVPVFSSGSFGGSSNFVQSASNNQQTFVQQSFQGNQGSASTVSFGVEAPHNKYLPAQKK</sequence>
<keyword evidence="1" id="KW-0732">Signal</keyword>
<feature type="domain" description="DUF243" evidence="2">
    <location>
        <begin position="153"/>
        <end position="256"/>
    </location>
</feature>
<dbReference type="PANTHER" id="PTHR31927">
    <property type="entry name" value="FI07246P-RELATED-RELATED"/>
    <property type="match status" value="1"/>
</dbReference>
<protein>
    <recommendedName>
        <fullName evidence="2">DUF243 domain-containing protein</fullName>
    </recommendedName>
</protein>
<evidence type="ECO:0000313" key="4">
    <source>
        <dbReference type="Proteomes" id="UP000037069"/>
    </source>
</evidence>
<proteinExistence type="predicted"/>
<feature type="chain" id="PRO_5005536499" description="DUF243 domain-containing protein" evidence="1">
    <location>
        <begin position="19"/>
        <end position="732"/>
    </location>
</feature>
<accession>A0A0L0CJN5</accession>
<dbReference type="EMBL" id="JRES01000310">
    <property type="protein sequence ID" value="KNC32412.1"/>
    <property type="molecule type" value="Genomic_DNA"/>
</dbReference>
<dbReference type="GO" id="GO:0008010">
    <property type="term" value="F:structural constituent of chitin-based larval cuticle"/>
    <property type="evidence" value="ECO:0007669"/>
    <property type="project" value="TreeGrafter"/>
</dbReference>
<feature type="domain" description="DUF243" evidence="2">
    <location>
        <begin position="516"/>
        <end position="619"/>
    </location>
</feature>
<dbReference type="GO" id="GO:0062129">
    <property type="term" value="C:chitin-based extracellular matrix"/>
    <property type="evidence" value="ECO:0007669"/>
    <property type="project" value="TreeGrafter"/>
</dbReference>
<keyword evidence="4" id="KW-1185">Reference proteome</keyword>
<name>A0A0L0CJN5_LUCCU</name>
<evidence type="ECO:0000259" key="2">
    <source>
        <dbReference type="SMART" id="SM00690"/>
    </source>
</evidence>
<evidence type="ECO:0000313" key="3">
    <source>
        <dbReference type="EMBL" id="KNC32412.1"/>
    </source>
</evidence>